<feature type="domain" description="ABC transporter" evidence="5">
    <location>
        <begin position="5"/>
        <end position="243"/>
    </location>
</feature>
<dbReference type="InterPro" id="IPR017871">
    <property type="entry name" value="ABC_transporter-like_CS"/>
</dbReference>
<dbReference type="InterPro" id="IPR003439">
    <property type="entry name" value="ABC_transporter-like_ATP-bd"/>
</dbReference>
<keyword evidence="1" id="KW-0813">Transport</keyword>
<sequence>MAALIETRNLVKEYVMGTNHVFALNDVSISIHEGEFVAIMGASGSGKSTFMNVIGCLDAPTSGEYYLAGERVSELSSDELAAIRNKRIGFIFQQFNLLPRTSALDNVELPLLYSSIPAAERRARAIQRLTEVGLGERIDHRPAQLSGGQQQRVAIARALVNNPALILADEPTGALDSRTSIEIMALLQKLNAQGMTIVVVTHEHDIAEFASRIITFRDGQVINDQVNRPDDALLQLSKLDRAEQPV</sequence>
<dbReference type="Gene3D" id="3.40.50.300">
    <property type="entry name" value="P-loop containing nucleotide triphosphate hydrolases"/>
    <property type="match status" value="1"/>
</dbReference>
<keyword evidence="4 6" id="KW-0067">ATP-binding</keyword>
<keyword evidence="7" id="KW-1185">Reference proteome</keyword>
<keyword evidence="3" id="KW-0547">Nucleotide-binding</keyword>
<accession>A0ABU1BM82</accession>
<dbReference type="SUPFAM" id="SSF52540">
    <property type="entry name" value="P-loop containing nucleoside triphosphate hydrolases"/>
    <property type="match status" value="1"/>
</dbReference>
<dbReference type="Pfam" id="PF00005">
    <property type="entry name" value="ABC_tran"/>
    <property type="match status" value="1"/>
</dbReference>
<dbReference type="PROSITE" id="PS00211">
    <property type="entry name" value="ABC_TRANSPORTER_1"/>
    <property type="match status" value="1"/>
</dbReference>
<name>A0ABU1BM82_9BURK</name>
<dbReference type="EMBL" id="JAUYVH010000002">
    <property type="protein sequence ID" value="MDQ9170110.1"/>
    <property type="molecule type" value="Genomic_DNA"/>
</dbReference>
<dbReference type="InterPro" id="IPR017911">
    <property type="entry name" value="MacB-like_ATP-bd"/>
</dbReference>
<evidence type="ECO:0000256" key="3">
    <source>
        <dbReference type="ARBA" id="ARBA00022741"/>
    </source>
</evidence>
<evidence type="ECO:0000256" key="4">
    <source>
        <dbReference type="ARBA" id="ARBA00022840"/>
    </source>
</evidence>
<dbReference type="InterPro" id="IPR003593">
    <property type="entry name" value="AAA+_ATPase"/>
</dbReference>
<protein>
    <submittedName>
        <fullName evidence="6">ABC transporter ATP-binding protein</fullName>
    </submittedName>
</protein>
<dbReference type="PANTHER" id="PTHR24220">
    <property type="entry name" value="IMPORT ATP-BINDING PROTEIN"/>
    <property type="match status" value="1"/>
</dbReference>
<dbReference type="Proteomes" id="UP001225596">
    <property type="component" value="Unassembled WGS sequence"/>
</dbReference>
<dbReference type="SMART" id="SM00382">
    <property type="entry name" value="AAA"/>
    <property type="match status" value="1"/>
</dbReference>
<comment type="caution">
    <text evidence="6">The sequence shown here is derived from an EMBL/GenBank/DDBJ whole genome shotgun (WGS) entry which is preliminary data.</text>
</comment>
<evidence type="ECO:0000259" key="5">
    <source>
        <dbReference type="PROSITE" id="PS50893"/>
    </source>
</evidence>
<dbReference type="InterPro" id="IPR015854">
    <property type="entry name" value="ABC_transpr_LolD-like"/>
</dbReference>
<evidence type="ECO:0000256" key="1">
    <source>
        <dbReference type="ARBA" id="ARBA00022448"/>
    </source>
</evidence>
<dbReference type="PANTHER" id="PTHR24220:SF86">
    <property type="entry name" value="ABC TRANSPORTER ABCH.1"/>
    <property type="match status" value="1"/>
</dbReference>
<keyword evidence="2" id="KW-0472">Membrane</keyword>
<keyword evidence="2" id="KW-1003">Cell membrane</keyword>
<reference evidence="6 7" key="1">
    <citation type="submission" date="2023-08" db="EMBL/GenBank/DDBJ databases">
        <title>Oxalobacteraceae gen .nov., isolated from river sludge outside the plant.</title>
        <authorList>
            <person name="Zhao S.Y."/>
        </authorList>
    </citation>
    <scope>NUCLEOTIDE SEQUENCE [LARGE SCALE GENOMIC DNA]</scope>
    <source>
        <strain evidence="6 7">R-40</strain>
    </source>
</reference>
<dbReference type="InterPro" id="IPR027417">
    <property type="entry name" value="P-loop_NTPase"/>
</dbReference>
<evidence type="ECO:0000313" key="6">
    <source>
        <dbReference type="EMBL" id="MDQ9170110.1"/>
    </source>
</evidence>
<gene>
    <name evidence="6" type="ORF">Q8A64_06745</name>
</gene>
<dbReference type="CDD" id="cd03255">
    <property type="entry name" value="ABC_MJ0796_LolCDE_FtsE"/>
    <property type="match status" value="1"/>
</dbReference>
<evidence type="ECO:0000256" key="2">
    <source>
        <dbReference type="ARBA" id="ARBA00022475"/>
    </source>
</evidence>
<dbReference type="RefSeq" id="WP_338436024.1">
    <property type="nucleotide sequence ID" value="NZ_JAUYVH010000002.1"/>
</dbReference>
<dbReference type="GO" id="GO:0005524">
    <property type="term" value="F:ATP binding"/>
    <property type="evidence" value="ECO:0007669"/>
    <property type="project" value="UniProtKB-KW"/>
</dbReference>
<dbReference type="PROSITE" id="PS50893">
    <property type="entry name" value="ABC_TRANSPORTER_2"/>
    <property type="match status" value="1"/>
</dbReference>
<evidence type="ECO:0000313" key="7">
    <source>
        <dbReference type="Proteomes" id="UP001225596"/>
    </source>
</evidence>
<organism evidence="6 7">
    <name type="scientific">Keguizhuia sedimenti</name>
    <dbReference type="NCBI Taxonomy" id="3064264"/>
    <lineage>
        <taxon>Bacteria</taxon>
        <taxon>Pseudomonadati</taxon>
        <taxon>Pseudomonadota</taxon>
        <taxon>Betaproteobacteria</taxon>
        <taxon>Burkholderiales</taxon>
        <taxon>Oxalobacteraceae</taxon>
        <taxon>Keguizhuia</taxon>
    </lineage>
</organism>
<proteinExistence type="predicted"/>